<protein>
    <submittedName>
        <fullName evidence="2">Uncharacterized protein</fullName>
    </submittedName>
</protein>
<dbReference type="EMBL" id="CAJJDP010000060">
    <property type="protein sequence ID" value="CAD8173154.1"/>
    <property type="molecule type" value="Genomic_DNA"/>
</dbReference>
<sequence length="101" mass="12345">MLTLQSTFHYCIISFRIYIDKTDGRKEGINILFKLNYIKILFDGWEIHFIIMINFSFSVWNMNRSMRFQKTLNQLKSQSYFINIDWRMRHLGNKLTIQLIE</sequence>
<evidence type="ECO:0000313" key="3">
    <source>
        <dbReference type="Proteomes" id="UP000683925"/>
    </source>
</evidence>
<keyword evidence="1" id="KW-1133">Transmembrane helix</keyword>
<evidence type="ECO:0000313" key="2">
    <source>
        <dbReference type="EMBL" id="CAD8173154.1"/>
    </source>
</evidence>
<feature type="transmembrane region" description="Helical" evidence="1">
    <location>
        <begin position="40"/>
        <end position="60"/>
    </location>
</feature>
<gene>
    <name evidence="2" type="ORF">POCTA_138.1.T0610170</name>
</gene>
<organism evidence="2 3">
    <name type="scientific">Paramecium octaurelia</name>
    <dbReference type="NCBI Taxonomy" id="43137"/>
    <lineage>
        <taxon>Eukaryota</taxon>
        <taxon>Sar</taxon>
        <taxon>Alveolata</taxon>
        <taxon>Ciliophora</taxon>
        <taxon>Intramacronucleata</taxon>
        <taxon>Oligohymenophorea</taxon>
        <taxon>Peniculida</taxon>
        <taxon>Parameciidae</taxon>
        <taxon>Paramecium</taxon>
    </lineage>
</organism>
<proteinExistence type="predicted"/>
<dbReference type="Proteomes" id="UP000683925">
    <property type="component" value="Unassembled WGS sequence"/>
</dbReference>
<name>A0A8S1V893_PAROT</name>
<accession>A0A8S1V893</accession>
<dbReference type="AlphaFoldDB" id="A0A8S1V893"/>
<keyword evidence="3" id="KW-1185">Reference proteome</keyword>
<reference evidence="2" key="1">
    <citation type="submission" date="2021-01" db="EMBL/GenBank/DDBJ databases">
        <authorList>
            <consortium name="Genoscope - CEA"/>
            <person name="William W."/>
        </authorList>
    </citation>
    <scope>NUCLEOTIDE SEQUENCE</scope>
</reference>
<keyword evidence="1" id="KW-0472">Membrane</keyword>
<evidence type="ECO:0000256" key="1">
    <source>
        <dbReference type="SAM" id="Phobius"/>
    </source>
</evidence>
<comment type="caution">
    <text evidence="2">The sequence shown here is derived from an EMBL/GenBank/DDBJ whole genome shotgun (WGS) entry which is preliminary data.</text>
</comment>
<keyword evidence="1" id="KW-0812">Transmembrane</keyword>